<evidence type="ECO:0000313" key="2">
    <source>
        <dbReference type="Proteomes" id="UP001432322"/>
    </source>
</evidence>
<accession>A0AAV5WXZ8</accession>
<proteinExistence type="predicted"/>
<name>A0AAV5WXZ8_9BILA</name>
<feature type="non-terminal residue" evidence="1">
    <location>
        <position position="1"/>
    </location>
</feature>
<comment type="caution">
    <text evidence="1">The sequence shown here is derived from an EMBL/GenBank/DDBJ whole genome shotgun (WGS) entry which is preliminary data.</text>
</comment>
<gene>
    <name evidence="1" type="ORF">PFISCL1PPCAC_26817</name>
</gene>
<sequence>SMTCKRVKIIEEGAGGRIISKLLIELPKATMVVKDIRSHWTPEETYKWLNYAHINVLSVEIGVSTAGDYCDQACIHPLKSIRYRRLIVRFSISGRYNDFHVLDALIRN</sequence>
<organism evidence="1 2">
    <name type="scientific">Pristionchus fissidentatus</name>
    <dbReference type="NCBI Taxonomy" id="1538716"/>
    <lineage>
        <taxon>Eukaryota</taxon>
        <taxon>Metazoa</taxon>
        <taxon>Ecdysozoa</taxon>
        <taxon>Nematoda</taxon>
        <taxon>Chromadorea</taxon>
        <taxon>Rhabditida</taxon>
        <taxon>Rhabditina</taxon>
        <taxon>Diplogasteromorpha</taxon>
        <taxon>Diplogasteroidea</taxon>
        <taxon>Neodiplogasteridae</taxon>
        <taxon>Pristionchus</taxon>
    </lineage>
</organism>
<dbReference type="EMBL" id="BTSY01000007">
    <property type="protein sequence ID" value="GMT35520.1"/>
    <property type="molecule type" value="Genomic_DNA"/>
</dbReference>
<protein>
    <submittedName>
        <fullName evidence="1">Uncharacterized protein</fullName>
    </submittedName>
</protein>
<reference evidence="1" key="1">
    <citation type="submission" date="2023-10" db="EMBL/GenBank/DDBJ databases">
        <title>Genome assembly of Pristionchus species.</title>
        <authorList>
            <person name="Yoshida K."/>
            <person name="Sommer R.J."/>
        </authorList>
    </citation>
    <scope>NUCLEOTIDE SEQUENCE</scope>
    <source>
        <strain evidence="1">RS5133</strain>
    </source>
</reference>
<dbReference type="AlphaFoldDB" id="A0AAV5WXZ8"/>
<keyword evidence="2" id="KW-1185">Reference proteome</keyword>
<dbReference type="Proteomes" id="UP001432322">
    <property type="component" value="Unassembled WGS sequence"/>
</dbReference>
<evidence type="ECO:0000313" key="1">
    <source>
        <dbReference type="EMBL" id="GMT35520.1"/>
    </source>
</evidence>
<feature type="non-terminal residue" evidence="1">
    <location>
        <position position="108"/>
    </location>
</feature>